<dbReference type="Gene3D" id="1.10.3210.10">
    <property type="entry name" value="Hypothetical protein af1432"/>
    <property type="match status" value="1"/>
</dbReference>
<dbReference type="Pfam" id="PF01966">
    <property type="entry name" value="HD"/>
    <property type="match status" value="1"/>
</dbReference>
<dbReference type="GO" id="GO:0003676">
    <property type="term" value="F:nucleic acid binding"/>
    <property type="evidence" value="ECO:0007669"/>
    <property type="project" value="InterPro"/>
</dbReference>
<dbReference type="GO" id="GO:0016787">
    <property type="term" value="F:hydrolase activity"/>
    <property type="evidence" value="ECO:0007669"/>
    <property type="project" value="UniProtKB-KW"/>
</dbReference>
<dbReference type="InterPro" id="IPR004365">
    <property type="entry name" value="NA-bd_OB_tRNA"/>
</dbReference>
<dbReference type="InterPro" id="IPR050798">
    <property type="entry name" value="YhaM_exoribonuc/phosphodiest"/>
</dbReference>
<evidence type="ECO:0000313" key="3">
    <source>
        <dbReference type="EMBL" id="ATX70704.1"/>
    </source>
</evidence>
<dbReference type="InterPro" id="IPR003607">
    <property type="entry name" value="HD/PDEase_dom"/>
</dbReference>
<evidence type="ECO:0000259" key="2">
    <source>
        <dbReference type="PROSITE" id="PS51831"/>
    </source>
</evidence>
<proteinExistence type="predicted"/>
<accession>A0A1Y0KZU5</accession>
<organism evidence="3 4">
    <name type="scientific">Spiroplasma clarkii</name>
    <dbReference type="NCBI Taxonomy" id="2139"/>
    <lineage>
        <taxon>Bacteria</taxon>
        <taxon>Bacillati</taxon>
        <taxon>Mycoplasmatota</taxon>
        <taxon>Mollicutes</taxon>
        <taxon>Entomoplasmatales</taxon>
        <taxon>Spiroplasmataceae</taxon>
        <taxon>Spiroplasma</taxon>
    </lineage>
</organism>
<keyword evidence="4" id="KW-1185">Reference proteome</keyword>
<dbReference type="CDD" id="cd04492">
    <property type="entry name" value="YhaM_OBF_like"/>
    <property type="match status" value="1"/>
</dbReference>
<dbReference type="Proteomes" id="UP000231179">
    <property type="component" value="Chromosome"/>
</dbReference>
<dbReference type="AlphaFoldDB" id="A0A1Y0KZU5"/>
<dbReference type="EMBL" id="CP024870">
    <property type="protein sequence ID" value="ATX70704.1"/>
    <property type="molecule type" value="Genomic_DNA"/>
</dbReference>
<dbReference type="GO" id="GO:0031125">
    <property type="term" value="P:rRNA 3'-end processing"/>
    <property type="evidence" value="ECO:0007669"/>
    <property type="project" value="TreeGrafter"/>
</dbReference>
<dbReference type="Pfam" id="PF01336">
    <property type="entry name" value="tRNA_anti-codon"/>
    <property type="match status" value="1"/>
</dbReference>
<protein>
    <submittedName>
        <fullName evidence="3">3'-5' exoribonuclease</fullName>
    </submittedName>
</protein>
<gene>
    <name evidence="3" type="primary">cbf</name>
    <name evidence="3" type="ORF">SCLAR_v1c03740</name>
</gene>
<dbReference type="PROSITE" id="PS51831">
    <property type="entry name" value="HD"/>
    <property type="match status" value="1"/>
</dbReference>
<feature type="domain" description="HD" evidence="2">
    <location>
        <begin position="163"/>
        <end position="287"/>
    </location>
</feature>
<reference evidence="3 4" key="1">
    <citation type="submission" date="2017-11" db="EMBL/GenBank/DDBJ databases">
        <title>Complete genome sequence of Spiroplasma clarkii CN-5 (DSM 19994).</title>
        <authorList>
            <person name="Tsai Y.-M."/>
            <person name="Chang A."/>
            <person name="Lo W.-S."/>
            <person name="Kuo C.-H."/>
        </authorList>
    </citation>
    <scope>NUCLEOTIDE SEQUENCE [LARGE SCALE GENOMIC DNA]</scope>
    <source>
        <strain evidence="3 4">CN-5</strain>
    </source>
</reference>
<dbReference type="OrthoDB" id="9778453at2"/>
<keyword evidence="1" id="KW-0378">Hydrolase</keyword>
<dbReference type="CDD" id="cd00077">
    <property type="entry name" value="HDc"/>
    <property type="match status" value="1"/>
</dbReference>
<evidence type="ECO:0000313" key="4">
    <source>
        <dbReference type="Proteomes" id="UP000231179"/>
    </source>
</evidence>
<dbReference type="InterPro" id="IPR012340">
    <property type="entry name" value="NA-bd_OB-fold"/>
</dbReference>
<dbReference type="InterPro" id="IPR006674">
    <property type="entry name" value="HD_domain"/>
</dbReference>
<sequence>MRINEINSETKNISLIARVEKVILSTGNNGANYLVVNLADSTGRIEARLWNCEEEDVKKIITDAYVKVDAVANVYRQQLQLKINSYLVIDPVDFGKYQISEDLFLISAPLDVNKQYKALLEVLGKIKNPVYKKITIAILNDYENEFKTFPAATSIHHNVVGGLFWHSVSLLKAAISLKDVYKYAQIDWELVICGAILHDIGKVVEMKGKTASEYTDAGRLIGHISIGNTFVAQKAKELKLTVDEEASVVLLQHVILASHGQREFGSPVEPNLMEAIIVSSLDALDARIYRVNDELEKVTAETGWTPRVLTENGRQFLKHFKKEK</sequence>
<dbReference type="SUPFAM" id="SSF109604">
    <property type="entry name" value="HD-domain/PDEase-like"/>
    <property type="match status" value="1"/>
</dbReference>
<dbReference type="RefSeq" id="WP_100254264.1">
    <property type="nucleotide sequence ID" value="NZ_CP015819.1"/>
</dbReference>
<dbReference type="KEGG" id="scla:SCLARK_00596"/>
<dbReference type="PANTHER" id="PTHR37294:SF1">
    <property type="entry name" value="3'-5' EXORIBONUCLEASE YHAM"/>
    <property type="match status" value="1"/>
</dbReference>
<dbReference type="PANTHER" id="PTHR37294">
    <property type="entry name" value="3'-5' EXORIBONUCLEASE YHAM"/>
    <property type="match status" value="1"/>
</dbReference>
<name>A0A1Y0KZU5_9MOLU</name>
<dbReference type="Gene3D" id="2.40.50.140">
    <property type="entry name" value="Nucleic acid-binding proteins"/>
    <property type="match status" value="1"/>
</dbReference>
<evidence type="ECO:0000256" key="1">
    <source>
        <dbReference type="ARBA" id="ARBA00022801"/>
    </source>
</evidence>
<dbReference type="SUPFAM" id="SSF50249">
    <property type="entry name" value="Nucleic acid-binding proteins"/>
    <property type="match status" value="1"/>
</dbReference>